<dbReference type="PANTHER" id="PTHR34047">
    <property type="entry name" value="NUCLEAR INTRON MATURASE 1, MITOCHONDRIAL-RELATED"/>
    <property type="match status" value="1"/>
</dbReference>
<keyword evidence="4" id="KW-0479">Metal-binding</keyword>
<evidence type="ECO:0000256" key="2">
    <source>
        <dbReference type="ARBA" id="ARBA00022679"/>
    </source>
</evidence>
<keyword evidence="7" id="KW-0051">Antiviral defense</keyword>
<dbReference type="InterPro" id="IPR030931">
    <property type="entry name" value="Group_II_RT_mat"/>
</dbReference>
<dbReference type="Proteomes" id="UP001232973">
    <property type="component" value="Unassembled WGS sequence"/>
</dbReference>
<dbReference type="CDD" id="cd01651">
    <property type="entry name" value="RT_G2_intron"/>
    <property type="match status" value="1"/>
</dbReference>
<evidence type="ECO:0000256" key="6">
    <source>
        <dbReference type="ARBA" id="ARBA00022918"/>
    </source>
</evidence>
<reference evidence="12 13" key="1">
    <citation type="submission" date="2023-07" db="EMBL/GenBank/DDBJ databases">
        <title>Genomic Encyclopedia of Type Strains, Phase IV (KMG-IV): sequencing the most valuable type-strain genomes for metagenomic binning, comparative biology and taxonomic classification.</title>
        <authorList>
            <person name="Goeker M."/>
        </authorList>
    </citation>
    <scope>NUCLEOTIDE SEQUENCE [LARGE SCALE GENOMIC DNA]</scope>
    <source>
        <strain evidence="12 13">DSM 4006</strain>
    </source>
</reference>
<accession>A0ABT9XI40</accession>
<evidence type="ECO:0000256" key="9">
    <source>
        <dbReference type="ARBA" id="ARBA00048173"/>
    </source>
</evidence>
<evidence type="ECO:0000256" key="3">
    <source>
        <dbReference type="ARBA" id="ARBA00022695"/>
    </source>
</evidence>
<dbReference type="Gene3D" id="3.30.70.270">
    <property type="match status" value="1"/>
</dbReference>
<dbReference type="InterPro" id="IPR043502">
    <property type="entry name" value="DNA/RNA_pol_sf"/>
</dbReference>
<sequence>MKPREAGERGPSSSSAQRQTPSCEGNTALLEEVLQRENMLRALYRVESNKGAPGVDGVTVEQLRSYVQTHWADIRQQLLAGTYKPQPVRRVEIPKPGGGKRKLGIPSVVDRLIQQALLQVLNPIFDPTFSPNSYGFRPRRKAQDAVLKAQEYIREGYAWTVDMDLAAFFDRVNHDMLMARVARKVKDKRVLRLIRAYLNAGVLENGVVVRSEEGTPQGGPLSPLLANILLDDFDRELTKRGHRFVRYADDCNVYVKSRRAGERVMASLTKYLEEGLKLKVNREKSAVDRPQRRKFLGYSFLYGKQAPIRLADKTIERFKDKVRQITRRTRSMPLSERIRQLNAYIMGWVAYFRLAQMKGHCERFDEWIRRRLRMCIWKQWKRVKTRYTKLRALNQPEWAVHMMANSRRGPWQMAKNLNHAMDKAYFEALGLRSLQERYLQLRGVS</sequence>
<dbReference type="PANTHER" id="PTHR34047:SF8">
    <property type="entry name" value="PROTEIN YKFC"/>
    <property type="match status" value="1"/>
</dbReference>
<keyword evidence="5" id="KW-0460">Magnesium</keyword>
<feature type="domain" description="Reverse transcriptase" evidence="11">
    <location>
        <begin position="74"/>
        <end position="300"/>
    </location>
</feature>
<dbReference type="InterPro" id="IPR000477">
    <property type="entry name" value="RT_dom"/>
</dbReference>
<gene>
    <name evidence="12" type="ORF">J2S03_001541</name>
</gene>
<dbReference type="PROSITE" id="PS50878">
    <property type="entry name" value="RT_POL"/>
    <property type="match status" value="1"/>
</dbReference>
<dbReference type="InterPro" id="IPR000123">
    <property type="entry name" value="Reverse_transcriptase_msDNA"/>
</dbReference>
<evidence type="ECO:0000256" key="5">
    <source>
        <dbReference type="ARBA" id="ARBA00022842"/>
    </source>
</evidence>
<dbReference type="GO" id="GO:0003964">
    <property type="term" value="F:RNA-directed DNA polymerase activity"/>
    <property type="evidence" value="ECO:0007669"/>
    <property type="project" value="UniProtKB-KW"/>
</dbReference>
<dbReference type="InterPro" id="IPR051083">
    <property type="entry name" value="GrpII_Intron_Splice-Mob/Def"/>
</dbReference>
<dbReference type="SUPFAM" id="SSF56672">
    <property type="entry name" value="DNA/RNA polymerases"/>
    <property type="match status" value="1"/>
</dbReference>
<organism evidence="12 13">
    <name type="scientific">Alicyclobacillus cycloheptanicus</name>
    <dbReference type="NCBI Taxonomy" id="1457"/>
    <lineage>
        <taxon>Bacteria</taxon>
        <taxon>Bacillati</taxon>
        <taxon>Bacillota</taxon>
        <taxon>Bacilli</taxon>
        <taxon>Bacillales</taxon>
        <taxon>Alicyclobacillaceae</taxon>
        <taxon>Alicyclobacillus</taxon>
    </lineage>
</organism>
<dbReference type="PRINTS" id="PR00866">
    <property type="entry name" value="RNADNAPOLMS"/>
</dbReference>
<proteinExistence type="inferred from homology"/>
<evidence type="ECO:0000256" key="7">
    <source>
        <dbReference type="ARBA" id="ARBA00023118"/>
    </source>
</evidence>
<keyword evidence="13" id="KW-1185">Reference proteome</keyword>
<dbReference type="NCBIfam" id="TIGR04416">
    <property type="entry name" value="group_II_RT_mat"/>
    <property type="match status" value="1"/>
</dbReference>
<evidence type="ECO:0000313" key="13">
    <source>
        <dbReference type="Proteomes" id="UP001232973"/>
    </source>
</evidence>
<evidence type="ECO:0000256" key="4">
    <source>
        <dbReference type="ARBA" id="ARBA00022723"/>
    </source>
</evidence>
<dbReference type="EMBL" id="JAUSTP010000010">
    <property type="protein sequence ID" value="MDQ0189694.1"/>
    <property type="molecule type" value="Genomic_DNA"/>
</dbReference>
<evidence type="ECO:0000256" key="1">
    <source>
        <dbReference type="ARBA" id="ARBA00012493"/>
    </source>
</evidence>
<feature type="compositionally biased region" description="Polar residues" evidence="10">
    <location>
        <begin position="11"/>
        <end position="24"/>
    </location>
</feature>
<comment type="similarity">
    <text evidence="8">Belongs to the bacterial reverse transcriptase family.</text>
</comment>
<evidence type="ECO:0000256" key="10">
    <source>
        <dbReference type="SAM" id="MobiDB-lite"/>
    </source>
</evidence>
<comment type="caution">
    <text evidence="12">The sequence shown here is derived from an EMBL/GenBank/DDBJ whole genome shotgun (WGS) entry which is preliminary data.</text>
</comment>
<dbReference type="Pfam" id="PF00078">
    <property type="entry name" value="RVT_1"/>
    <property type="match status" value="1"/>
</dbReference>
<name>A0ABT9XI40_9BACL</name>
<keyword evidence="3" id="KW-0548">Nucleotidyltransferase</keyword>
<feature type="region of interest" description="Disordered" evidence="10">
    <location>
        <begin position="1"/>
        <end position="24"/>
    </location>
</feature>
<evidence type="ECO:0000313" key="12">
    <source>
        <dbReference type="EMBL" id="MDQ0189694.1"/>
    </source>
</evidence>
<evidence type="ECO:0000256" key="8">
    <source>
        <dbReference type="ARBA" id="ARBA00034120"/>
    </source>
</evidence>
<dbReference type="Pfam" id="PF08388">
    <property type="entry name" value="GIIM"/>
    <property type="match status" value="1"/>
</dbReference>
<comment type="catalytic activity">
    <reaction evidence="9">
        <text>DNA(n) + a 2'-deoxyribonucleoside 5'-triphosphate = DNA(n+1) + diphosphate</text>
        <dbReference type="Rhea" id="RHEA:22508"/>
        <dbReference type="Rhea" id="RHEA-COMP:17339"/>
        <dbReference type="Rhea" id="RHEA-COMP:17340"/>
        <dbReference type="ChEBI" id="CHEBI:33019"/>
        <dbReference type="ChEBI" id="CHEBI:61560"/>
        <dbReference type="ChEBI" id="CHEBI:173112"/>
        <dbReference type="EC" id="2.7.7.49"/>
    </reaction>
</comment>
<dbReference type="EC" id="2.7.7.49" evidence="1"/>
<evidence type="ECO:0000259" key="11">
    <source>
        <dbReference type="PROSITE" id="PS50878"/>
    </source>
</evidence>
<keyword evidence="2" id="KW-0808">Transferase</keyword>
<dbReference type="InterPro" id="IPR013597">
    <property type="entry name" value="Mat_intron_G2"/>
</dbReference>
<protein>
    <recommendedName>
        <fullName evidence="1">RNA-directed DNA polymerase</fullName>
        <ecNumber evidence="1">2.7.7.49</ecNumber>
    </recommendedName>
</protein>
<dbReference type="InterPro" id="IPR043128">
    <property type="entry name" value="Rev_trsase/Diguanyl_cyclase"/>
</dbReference>
<keyword evidence="6 12" id="KW-0695">RNA-directed DNA polymerase</keyword>